<dbReference type="STRING" id="313596.RB2501_01765"/>
<dbReference type="KEGG" id="rbi:RB2501_01765"/>
<evidence type="ECO:0000313" key="2">
    <source>
        <dbReference type="EMBL" id="EAR14113.1"/>
    </source>
</evidence>
<protein>
    <submittedName>
        <fullName evidence="2">Transcriptional regulator</fullName>
    </submittedName>
</protein>
<sequence>MPRIETLPETLLAGLGREMSVIGNRTRELWQEFMPLTRKIPTRQGGDLYSVEIYPGLDYFKAFDPKRPFVKWAAVPVQSWQDMPGELDKLVLPTGLYAVFRYKGTPQAVAPFYRRILEEWLASSVYQLDNRPHFAVMGPEYKGNHPESEEDLWIPVRPNGTMGSIS</sequence>
<dbReference type="eggNOG" id="COG3708">
    <property type="taxonomic scope" value="Bacteria"/>
</dbReference>
<dbReference type="RefSeq" id="WP_015755549.1">
    <property type="nucleotide sequence ID" value="NC_013222.1"/>
</dbReference>
<dbReference type="Proteomes" id="UP000009049">
    <property type="component" value="Chromosome"/>
</dbReference>
<dbReference type="InterPro" id="IPR010499">
    <property type="entry name" value="AraC_E-bd"/>
</dbReference>
<evidence type="ECO:0000259" key="1">
    <source>
        <dbReference type="SMART" id="SM00871"/>
    </source>
</evidence>
<reference evidence="2 3" key="1">
    <citation type="journal article" date="2009" name="J. Bacteriol.">
        <title>Complete genome sequence of Robiginitalea biformata HTCC2501.</title>
        <authorList>
            <person name="Oh H.M."/>
            <person name="Giovannoni S.J."/>
            <person name="Lee K."/>
            <person name="Ferriera S."/>
            <person name="Johnson J."/>
            <person name="Cho J.C."/>
        </authorList>
    </citation>
    <scope>NUCLEOTIDE SEQUENCE [LARGE SCALE GENOMIC DNA]</scope>
    <source>
        <strain evidence="3">ATCC BAA-864 / HTCC2501 / KCTC 12146</strain>
    </source>
</reference>
<accession>A4CQ28</accession>
<feature type="domain" description="AraC effector-binding" evidence="1">
    <location>
        <begin position="1"/>
        <end position="157"/>
    </location>
</feature>
<dbReference type="InterPro" id="IPR029442">
    <property type="entry name" value="GyrI-like"/>
</dbReference>
<keyword evidence="3" id="KW-1185">Reference proteome</keyword>
<dbReference type="SUPFAM" id="SSF55136">
    <property type="entry name" value="Probable bacterial effector-binding domain"/>
    <property type="match status" value="1"/>
</dbReference>
<dbReference type="Gene3D" id="3.20.80.10">
    <property type="entry name" value="Regulatory factor, effector binding domain"/>
    <property type="match status" value="1"/>
</dbReference>
<dbReference type="SMART" id="SM00871">
    <property type="entry name" value="AraC_E_bind"/>
    <property type="match status" value="1"/>
</dbReference>
<name>A4CQ28_ROBBH</name>
<gene>
    <name evidence="2" type="ordered locus">RB2501_01765</name>
</gene>
<dbReference type="AlphaFoldDB" id="A4CQ28"/>
<evidence type="ECO:0000313" key="3">
    <source>
        <dbReference type="Proteomes" id="UP000009049"/>
    </source>
</evidence>
<dbReference type="EMBL" id="CP001712">
    <property type="protein sequence ID" value="EAR14113.1"/>
    <property type="molecule type" value="Genomic_DNA"/>
</dbReference>
<organism evidence="2 3">
    <name type="scientific">Robiginitalea biformata (strain ATCC BAA-864 / DSM 15991 / KCTC 12146 / HTCC2501)</name>
    <dbReference type="NCBI Taxonomy" id="313596"/>
    <lineage>
        <taxon>Bacteria</taxon>
        <taxon>Pseudomonadati</taxon>
        <taxon>Bacteroidota</taxon>
        <taxon>Flavobacteriia</taxon>
        <taxon>Flavobacteriales</taxon>
        <taxon>Flavobacteriaceae</taxon>
        <taxon>Robiginitalea</taxon>
    </lineage>
</organism>
<dbReference type="InterPro" id="IPR011256">
    <property type="entry name" value="Reg_factor_effector_dom_sf"/>
</dbReference>
<proteinExistence type="predicted"/>
<dbReference type="Pfam" id="PF06445">
    <property type="entry name" value="GyrI-like"/>
    <property type="match status" value="1"/>
</dbReference>
<dbReference type="HOGENOM" id="CLU_108864_0_0_10"/>